<dbReference type="RefSeq" id="XP_001030778.2">
    <property type="nucleotide sequence ID" value="XM_001030778.2"/>
</dbReference>
<dbReference type="STRING" id="312017.Q22CS3"/>
<evidence type="ECO:0000256" key="1">
    <source>
        <dbReference type="SAM" id="MobiDB-lite"/>
    </source>
</evidence>
<evidence type="ECO:0000313" key="4">
    <source>
        <dbReference type="EMBL" id="EAR83115.2"/>
    </source>
</evidence>
<organism evidence="4 5">
    <name type="scientific">Tetrahymena thermophila (strain SB210)</name>
    <dbReference type="NCBI Taxonomy" id="312017"/>
    <lineage>
        <taxon>Eukaryota</taxon>
        <taxon>Sar</taxon>
        <taxon>Alveolata</taxon>
        <taxon>Ciliophora</taxon>
        <taxon>Intramacronucleata</taxon>
        <taxon>Oligohymenophorea</taxon>
        <taxon>Hymenostomatida</taxon>
        <taxon>Tetrahymenina</taxon>
        <taxon>Tetrahymenidae</taxon>
        <taxon>Tetrahymena</taxon>
    </lineage>
</organism>
<feature type="region of interest" description="Disordered" evidence="1">
    <location>
        <begin position="269"/>
        <end position="289"/>
    </location>
</feature>
<accession>Q22CS3</accession>
<dbReference type="Gene3D" id="3.90.190.10">
    <property type="entry name" value="Protein tyrosine phosphatase superfamily"/>
    <property type="match status" value="1"/>
</dbReference>
<dbReference type="eggNOG" id="ENOG502SGVR">
    <property type="taxonomic scope" value="Eukaryota"/>
</dbReference>
<protein>
    <submittedName>
        <fullName evidence="4">Dual specificity phosphatase domain protein</fullName>
    </submittedName>
</protein>
<dbReference type="InterPro" id="IPR000387">
    <property type="entry name" value="Tyr_Pase_dom"/>
</dbReference>
<evidence type="ECO:0000259" key="2">
    <source>
        <dbReference type="PROSITE" id="PS50054"/>
    </source>
</evidence>
<dbReference type="OrthoDB" id="10252009at2759"/>
<dbReference type="GeneID" id="7833197"/>
<dbReference type="CDD" id="cd14498">
    <property type="entry name" value="DSP"/>
    <property type="match status" value="1"/>
</dbReference>
<dbReference type="PROSITE" id="PS50056">
    <property type="entry name" value="TYR_PHOSPHATASE_2"/>
    <property type="match status" value="1"/>
</dbReference>
<dbReference type="PANTHER" id="PTHR46653:SF1">
    <property type="entry name" value="SPECIFICITY PROTEIN PHOSPHATASE, PUTATIVE-RELATED"/>
    <property type="match status" value="1"/>
</dbReference>
<dbReference type="EMBL" id="GG662478">
    <property type="protein sequence ID" value="EAR83115.2"/>
    <property type="molecule type" value="Genomic_DNA"/>
</dbReference>
<dbReference type="SUPFAM" id="SSF52799">
    <property type="entry name" value="(Phosphotyrosine protein) phosphatases II"/>
    <property type="match status" value="1"/>
</dbReference>
<dbReference type="Proteomes" id="UP000009168">
    <property type="component" value="Unassembled WGS sequence"/>
</dbReference>
<sequence>MRMYRKSFRASYLLGAVKIKDGLFLGDEFSVRDFEFLDVNKITRVINCSGKQIANRNNKAIKFLTFNWVETDKQVLFDAEGNNLKSIREFINEGETNGEGILIHSVKGINRSVCALIAYFMAEYKWSLAKCLEYVTIRRPGLKIQQSFMAQLQSLEIKLKESLEGASSEDWNEKQYINDSEQLVKNTYLNSKTTVTSQAIKRKIFNLNQMKKESLKLRWADHQPGGKLIQYFGQAARKNFKISTYNYQTSHKAGSKGLAGVNYNFQQANQQQNAKDKVQESQSDNNSVVNNEKNIVKKTYIISILKGSKKCFDRVSGTTLSNNEDSENQYKLKAEFRPSSIRISGEDNPNQSNLNSFLQDITNNPEEISEMTQSLSPQKISRAEQNKRIFETNPMSLSDQFNKPHSIQQQQPLAIKNIFKLQQNQIKNSAQIKDSNEQINLKNISNNFQNPKNTLANAYLNFQSSNQAATAVNNQNNSSPTRITKMLNGSIRISNLITENSPEGQYDVPEENVSINMSSGAKQEPTISNFSQQYNRTYNFKRQSQERLGAENADQISVNQDTQNKSSQEIQQKENAMLIDNLQAKTEVMQSELLTSIQLDQSKANQNLTQNAQSNTINQQNSSTAPQGKTLISLKLVSFPKNQAIQFSDGSLRPNTATNLMGPVSININNNPEQAEDPKFSSQRISDYQLGSNNNGMNAFKIAANNVESSRMVYGNRARPSSMDQQNRIFKQLNKKQITNKTSTSINSSQNSILSKQKGIQNNNNNLISINASSINNYFNNNNSNLVKQSQFQYKQAVQAYINSNTINQQVVNSNMGDNNLFKKRIK</sequence>
<evidence type="ECO:0000259" key="3">
    <source>
        <dbReference type="PROSITE" id="PS50056"/>
    </source>
</evidence>
<name>Q22CS3_TETTS</name>
<evidence type="ECO:0000313" key="5">
    <source>
        <dbReference type="Proteomes" id="UP000009168"/>
    </source>
</evidence>
<dbReference type="Pfam" id="PF00782">
    <property type="entry name" value="DSPc"/>
    <property type="match status" value="1"/>
</dbReference>
<dbReference type="InterPro" id="IPR029021">
    <property type="entry name" value="Prot-tyrosine_phosphatase-like"/>
</dbReference>
<feature type="domain" description="Tyrosine specific protein phosphatases" evidence="3">
    <location>
        <begin position="81"/>
        <end position="142"/>
    </location>
</feature>
<feature type="domain" description="Tyrosine-protein phosphatase" evidence="2">
    <location>
        <begin position="15"/>
        <end position="161"/>
    </location>
</feature>
<dbReference type="HOGENOM" id="CLU_342409_0_0_1"/>
<dbReference type="PANTHER" id="PTHR46653">
    <property type="entry name" value="SPECIFICITY PROTEIN PHOSPHATASE, PUTATIVE-RELATED"/>
    <property type="match status" value="1"/>
</dbReference>
<dbReference type="InterPro" id="IPR020422">
    <property type="entry name" value="TYR_PHOSPHATASE_DUAL_dom"/>
</dbReference>
<dbReference type="InterPro" id="IPR000340">
    <property type="entry name" value="Dual-sp_phosphatase_cat-dom"/>
</dbReference>
<reference evidence="5" key="1">
    <citation type="journal article" date="2006" name="PLoS Biol.">
        <title>Macronuclear genome sequence of the ciliate Tetrahymena thermophila, a model eukaryote.</title>
        <authorList>
            <person name="Eisen J.A."/>
            <person name="Coyne R.S."/>
            <person name="Wu M."/>
            <person name="Wu D."/>
            <person name="Thiagarajan M."/>
            <person name="Wortman J.R."/>
            <person name="Badger J.H."/>
            <person name="Ren Q."/>
            <person name="Amedeo P."/>
            <person name="Jones K.M."/>
            <person name="Tallon L.J."/>
            <person name="Delcher A.L."/>
            <person name="Salzberg S.L."/>
            <person name="Silva J.C."/>
            <person name="Haas B.J."/>
            <person name="Majoros W.H."/>
            <person name="Farzad M."/>
            <person name="Carlton J.M."/>
            <person name="Smith R.K. Jr."/>
            <person name="Garg J."/>
            <person name="Pearlman R.E."/>
            <person name="Karrer K.M."/>
            <person name="Sun L."/>
            <person name="Manning G."/>
            <person name="Elde N.C."/>
            <person name="Turkewitz A.P."/>
            <person name="Asai D.J."/>
            <person name="Wilkes D.E."/>
            <person name="Wang Y."/>
            <person name="Cai H."/>
            <person name="Collins K."/>
            <person name="Stewart B.A."/>
            <person name="Lee S.R."/>
            <person name="Wilamowska K."/>
            <person name="Weinberg Z."/>
            <person name="Ruzzo W.L."/>
            <person name="Wloga D."/>
            <person name="Gaertig J."/>
            <person name="Frankel J."/>
            <person name="Tsao C.-C."/>
            <person name="Gorovsky M.A."/>
            <person name="Keeling P.J."/>
            <person name="Waller R.F."/>
            <person name="Patron N.J."/>
            <person name="Cherry J.M."/>
            <person name="Stover N.A."/>
            <person name="Krieger C.J."/>
            <person name="del Toro C."/>
            <person name="Ryder H.F."/>
            <person name="Williamson S.C."/>
            <person name="Barbeau R.A."/>
            <person name="Hamilton E.P."/>
            <person name="Orias E."/>
        </authorList>
    </citation>
    <scope>NUCLEOTIDE SEQUENCE [LARGE SCALE GENOMIC DNA]</scope>
    <source>
        <strain evidence="5">SB210</strain>
    </source>
</reference>
<dbReference type="AlphaFoldDB" id="Q22CS3"/>
<dbReference type="InParanoid" id="Q22CS3"/>
<gene>
    <name evidence="4" type="ORF">TTHERM_01016180</name>
</gene>
<feature type="compositionally biased region" description="Polar residues" evidence="1">
    <location>
        <begin position="554"/>
        <end position="569"/>
    </location>
</feature>
<keyword evidence="5" id="KW-1185">Reference proteome</keyword>
<feature type="region of interest" description="Disordered" evidence="1">
    <location>
        <begin position="545"/>
        <end position="569"/>
    </location>
</feature>
<dbReference type="PROSITE" id="PS50054">
    <property type="entry name" value="TYR_PHOSPHATASE_DUAL"/>
    <property type="match status" value="1"/>
</dbReference>
<proteinExistence type="predicted"/>
<dbReference type="SMART" id="SM00195">
    <property type="entry name" value="DSPc"/>
    <property type="match status" value="1"/>
</dbReference>
<dbReference type="KEGG" id="tet:TTHERM_01016180"/>
<feature type="compositionally biased region" description="Polar residues" evidence="1">
    <location>
        <begin position="280"/>
        <end position="289"/>
    </location>
</feature>